<evidence type="ECO:0000256" key="9">
    <source>
        <dbReference type="ARBA" id="ARBA00048988"/>
    </source>
</evidence>
<evidence type="ECO:0000259" key="10">
    <source>
        <dbReference type="PROSITE" id="PS51192"/>
    </source>
</evidence>
<dbReference type="InterPro" id="IPR027417">
    <property type="entry name" value="P-loop_NTPase"/>
</dbReference>
<dbReference type="SMART" id="SM00490">
    <property type="entry name" value="HELICc"/>
    <property type="match status" value="1"/>
</dbReference>
<dbReference type="InterPro" id="IPR006935">
    <property type="entry name" value="Helicase/UvrB_N"/>
</dbReference>
<comment type="similarity">
    <text evidence="1">Belongs to the helicase family. RAD25/XPB subfamily.</text>
</comment>
<reference evidence="13 14" key="1">
    <citation type="submission" date="2019-01" db="EMBL/GenBank/DDBJ databases">
        <title>Ktedonosporobacter rubrisoli SCAWS-G2.</title>
        <authorList>
            <person name="Huang Y."/>
            <person name="Yan B."/>
        </authorList>
    </citation>
    <scope>NUCLEOTIDE SEQUENCE [LARGE SCALE GENOMIC DNA]</scope>
    <source>
        <strain evidence="13 14">SCAWS-G2</strain>
    </source>
</reference>
<keyword evidence="14" id="KW-1185">Reference proteome</keyword>
<protein>
    <recommendedName>
        <fullName evidence="8">DNA 3'-5' helicase</fullName>
        <ecNumber evidence="8">5.6.2.4</ecNumber>
    </recommendedName>
</protein>
<sequence length="567" mass="63778">MKPSNPMIVQSDRTILLEVDHPRHAEARDALAQFAELEKSPEHIHTYRLSPLSLWNAAAGGMSAQHILELLSEYSKYAIPSNIATDIREYINRYGKIKLILRDGALLLTSDETTLVTEIMHNKRMQPYLLQRLDTHTIQVDASRRGHIKQALIHIGFPAEDLAGYTEGSPLPIQLLQTSHQDKDFAPRAYQHAASAAFYAGGAPSGGSGVVVLPCGAGKTIVGLVTMANIQRATLILTPNTIAVRQWINEILDKTDIPPEMVGEYTGERKDIAPITISTYQILTYRRPNGEEDGGSEQEDYPHFSLLTSYDWGLIIYDEVHLLPAPVFRVTAEIQARRRLGLTATLVREDGREADVFSLIGPKKYDVPWRELERQGWIATAECHEIRVSLTEDEQLNYALAEVREKYRIAAESPAKLTVTRHLVERHCDDQILIIGQYIEQLKLLAEELRAPLLTGRTSNGQREKLYEKFRRGELKRLVVSKVANFAIDLPDANVAIQVSGTFGSRQEEAQRLGRILRPKSDGGLAYFYSIVTRDTRDQEFSANRQLFLTEQGYRYIIEDAEALLAG</sequence>
<dbReference type="GO" id="GO:0003677">
    <property type="term" value="F:DNA binding"/>
    <property type="evidence" value="ECO:0007669"/>
    <property type="project" value="InterPro"/>
</dbReference>
<dbReference type="SMART" id="SM00487">
    <property type="entry name" value="DEXDc"/>
    <property type="match status" value="1"/>
</dbReference>
<dbReference type="EMBL" id="CP035758">
    <property type="protein sequence ID" value="QBD82106.1"/>
    <property type="molecule type" value="Genomic_DNA"/>
</dbReference>
<evidence type="ECO:0000256" key="4">
    <source>
        <dbReference type="ARBA" id="ARBA00022806"/>
    </source>
</evidence>
<dbReference type="PRINTS" id="PR00851">
    <property type="entry name" value="XRODRMPGMNTB"/>
</dbReference>
<feature type="domain" description="Helicase C-terminal" evidence="12">
    <location>
        <begin position="395"/>
        <end position="566"/>
    </location>
</feature>
<name>A0A4P6K3N8_KTERU</name>
<dbReference type="CDD" id="cd18789">
    <property type="entry name" value="SF2_C_XPB"/>
    <property type="match status" value="1"/>
</dbReference>
<evidence type="ECO:0000256" key="6">
    <source>
        <dbReference type="ARBA" id="ARBA00023235"/>
    </source>
</evidence>
<evidence type="ECO:0000313" key="13">
    <source>
        <dbReference type="EMBL" id="QBD82106.1"/>
    </source>
</evidence>
<dbReference type="Proteomes" id="UP000290365">
    <property type="component" value="Chromosome"/>
</dbReference>
<keyword evidence="4 13" id="KW-0347">Helicase</keyword>
<dbReference type="PROSITE" id="PS51192">
    <property type="entry name" value="HELICASE_ATP_BIND_1"/>
    <property type="match status" value="1"/>
</dbReference>
<dbReference type="PROSITE" id="PS51193">
    <property type="entry name" value="HELICASE_ATP_BIND_2"/>
    <property type="match status" value="1"/>
</dbReference>
<keyword evidence="6" id="KW-0413">Isomerase</keyword>
<evidence type="ECO:0000256" key="8">
    <source>
        <dbReference type="ARBA" id="ARBA00034808"/>
    </source>
</evidence>
<evidence type="ECO:0000313" key="14">
    <source>
        <dbReference type="Proteomes" id="UP000290365"/>
    </source>
</evidence>
<evidence type="ECO:0000256" key="5">
    <source>
        <dbReference type="ARBA" id="ARBA00022840"/>
    </source>
</evidence>
<comment type="catalytic activity">
    <reaction evidence="9">
        <text>ATP + H2O = ADP + phosphate + H(+)</text>
        <dbReference type="Rhea" id="RHEA:13065"/>
        <dbReference type="ChEBI" id="CHEBI:15377"/>
        <dbReference type="ChEBI" id="CHEBI:15378"/>
        <dbReference type="ChEBI" id="CHEBI:30616"/>
        <dbReference type="ChEBI" id="CHEBI:43474"/>
        <dbReference type="ChEBI" id="CHEBI:456216"/>
        <dbReference type="EC" id="5.6.2.4"/>
    </reaction>
</comment>
<dbReference type="InterPro" id="IPR001650">
    <property type="entry name" value="Helicase_C-like"/>
</dbReference>
<dbReference type="Gene3D" id="3.40.50.300">
    <property type="entry name" value="P-loop containing nucleotide triphosphate hydrolases"/>
    <property type="match status" value="2"/>
</dbReference>
<accession>A0A4P6K3N8</accession>
<feature type="domain" description="Helicase ATP-binding" evidence="10">
    <location>
        <begin position="200"/>
        <end position="364"/>
    </location>
</feature>
<evidence type="ECO:0000256" key="2">
    <source>
        <dbReference type="ARBA" id="ARBA00022741"/>
    </source>
</evidence>
<proteinExistence type="inferred from homology"/>
<dbReference type="EC" id="5.6.2.4" evidence="8"/>
<dbReference type="PANTHER" id="PTHR11274">
    <property type="entry name" value="RAD25/XP-B DNA REPAIR HELICASE"/>
    <property type="match status" value="1"/>
</dbReference>
<dbReference type="PROSITE" id="PS51194">
    <property type="entry name" value="HELICASE_CTER"/>
    <property type="match status" value="1"/>
</dbReference>
<dbReference type="Pfam" id="PF16203">
    <property type="entry name" value="ERCC3_RAD25_C"/>
    <property type="match status" value="1"/>
</dbReference>
<feature type="domain" description="Helicase ATP-binding" evidence="11">
    <location>
        <begin position="177"/>
        <end position="446"/>
    </location>
</feature>
<dbReference type="InterPro" id="IPR032830">
    <property type="entry name" value="XPB/Ssl2_N"/>
</dbReference>
<dbReference type="PANTHER" id="PTHR11274:SF0">
    <property type="entry name" value="GENERAL TRANSCRIPTION AND DNA REPAIR FACTOR IIH HELICASE SUBUNIT XPB"/>
    <property type="match status" value="1"/>
</dbReference>
<dbReference type="GO" id="GO:0043138">
    <property type="term" value="F:3'-5' DNA helicase activity"/>
    <property type="evidence" value="ECO:0007669"/>
    <property type="project" value="UniProtKB-EC"/>
</dbReference>
<keyword evidence="2" id="KW-0547">Nucleotide-binding</keyword>
<keyword evidence="5" id="KW-0067">ATP-binding</keyword>
<dbReference type="Pfam" id="PF04851">
    <property type="entry name" value="ResIII"/>
    <property type="match status" value="1"/>
</dbReference>
<dbReference type="GO" id="GO:0005524">
    <property type="term" value="F:ATP binding"/>
    <property type="evidence" value="ECO:0007669"/>
    <property type="project" value="UniProtKB-KW"/>
</dbReference>
<evidence type="ECO:0000256" key="1">
    <source>
        <dbReference type="ARBA" id="ARBA00006637"/>
    </source>
</evidence>
<dbReference type="InterPro" id="IPR050615">
    <property type="entry name" value="ATP-dep_DNA_Helicase"/>
</dbReference>
<evidence type="ECO:0000259" key="12">
    <source>
        <dbReference type="PROSITE" id="PS51194"/>
    </source>
</evidence>
<dbReference type="NCBIfam" id="NF045503">
    <property type="entry name" value="repair_heli_XPB"/>
    <property type="match status" value="1"/>
</dbReference>
<evidence type="ECO:0000259" key="11">
    <source>
        <dbReference type="PROSITE" id="PS51193"/>
    </source>
</evidence>
<dbReference type="InterPro" id="IPR014013">
    <property type="entry name" value="Helic_SF1/SF2_ATP-bd_DinG/Rad3"/>
</dbReference>
<gene>
    <name evidence="13" type="ORF">EPA93_41460</name>
</gene>
<comment type="catalytic activity">
    <reaction evidence="7">
        <text>Couples ATP hydrolysis with the unwinding of duplex DNA by translocating in the 3'-5' direction.</text>
        <dbReference type="EC" id="5.6.2.4"/>
    </reaction>
</comment>
<dbReference type="GO" id="GO:0016787">
    <property type="term" value="F:hydrolase activity"/>
    <property type="evidence" value="ECO:0007669"/>
    <property type="project" value="UniProtKB-KW"/>
</dbReference>
<dbReference type="OrthoDB" id="9802848at2"/>
<keyword evidence="3" id="KW-0378">Hydrolase</keyword>
<dbReference type="KEGG" id="kbs:EPA93_41460"/>
<dbReference type="SUPFAM" id="SSF52540">
    <property type="entry name" value="P-loop containing nucleoside triphosphate hydrolases"/>
    <property type="match status" value="1"/>
</dbReference>
<dbReference type="RefSeq" id="WP_129893175.1">
    <property type="nucleotide sequence ID" value="NZ_CP035758.1"/>
</dbReference>
<organism evidence="13 14">
    <name type="scientific">Ktedonosporobacter rubrisoli</name>
    <dbReference type="NCBI Taxonomy" id="2509675"/>
    <lineage>
        <taxon>Bacteria</taxon>
        <taxon>Bacillati</taxon>
        <taxon>Chloroflexota</taxon>
        <taxon>Ktedonobacteria</taxon>
        <taxon>Ktedonobacterales</taxon>
        <taxon>Ktedonosporobacteraceae</taxon>
        <taxon>Ktedonosporobacter</taxon>
    </lineage>
</organism>
<evidence type="ECO:0000256" key="3">
    <source>
        <dbReference type="ARBA" id="ARBA00022801"/>
    </source>
</evidence>
<evidence type="ECO:0000256" key="7">
    <source>
        <dbReference type="ARBA" id="ARBA00034617"/>
    </source>
</evidence>
<dbReference type="InterPro" id="IPR032438">
    <property type="entry name" value="ERCC3_RAD25_C"/>
</dbReference>
<dbReference type="AlphaFoldDB" id="A0A4P6K3N8"/>
<dbReference type="Pfam" id="PF13625">
    <property type="entry name" value="Helicase_C_3"/>
    <property type="match status" value="1"/>
</dbReference>
<dbReference type="InterPro" id="IPR014001">
    <property type="entry name" value="Helicase_ATP-bd"/>
</dbReference>